<feature type="coiled-coil region" evidence="1">
    <location>
        <begin position="32"/>
        <end position="80"/>
    </location>
</feature>
<dbReference type="Pfam" id="PF21636">
    <property type="entry name" value="PPP1R21_C"/>
    <property type="match status" value="1"/>
</dbReference>
<dbReference type="GO" id="GO:0016020">
    <property type="term" value="C:membrane"/>
    <property type="evidence" value="ECO:0007669"/>
    <property type="project" value="TreeGrafter"/>
</dbReference>
<sequence>MEKSTELEKKYHIIALEYSKVRSQATVLKKAVIDEQTKNMELKEIIKDLEQKIRKHDQEMESLTFRNEQLTKRISVLQQELQVNSHGKKSKNKQAENTGHPVDYGVLDEELHKKILENAELVSTMADKDLEIENCKEKIDWLEKKICQLQKQIYDNEEKHNQELEKVRKDVASTTKAQESVVVDFPEKSTISHDEEKGQGDNMTFWQQEADRWRAECELLRAKPTTNKQLTEYYESQIRELLETKQMALSEVNSLYAENSALTARIEQLILEKSHLENSILSNVEELHTTSDNYKSQLDAMTEHLAAQNEKITKQCDEIQVLKHRLSLKK</sequence>
<dbReference type="OrthoDB" id="5566667at2759"/>
<dbReference type="Pfam" id="PF10205">
    <property type="entry name" value="KLRAQ"/>
    <property type="match status" value="1"/>
</dbReference>
<proteinExistence type="predicted"/>
<dbReference type="SMART" id="SM01254">
    <property type="entry name" value="KLRAQ"/>
    <property type="match status" value="1"/>
</dbReference>
<feature type="domain" description="Protein phosphatase 1 regulatory subunit 21 N-terminal" evidence="3">
    <location>
        <begin position="14"/>
        <end position="111"/>
    </location>
</feature>
<dbReference type="InterPro" id="IPR049372">
    <property type="entry name" value="PPP1R21_C"/>
</dbReference>
<dbReference type="EMBL" id="VTPC01005164">
    <property type="protein sequence ID" value="KAF2896377.1"/>
    <property type="molecule type" value="Genomic_DNA"/>
</dbReference>
<protein>
    <recommendedName>
        <fullName evidence="3">Protein phosphatase 1 regulatory subunit 21 N-terminal domain-containing protein</fullName>
    </recommendedName>
</protein>
<dbReference type="PANTHER" id="PTHR21448">
    <property type="entry name" value="SMOOTH MUSCLE MYOSIN HEAVY CHAIN-RELATED"/>
    <property type="match status" value="1"/>
</dbReference>
<dbReference type="InterPro" id="IPR019343">
    <property type="entry name" value="PPP1R21_N"/>
</dbReference>
<feature type="region of interest" description="Disordered" evidence="2">
    <location>
        <begin position="82"/>
        <end position="102"/>
    </location>
</feature>
<dbReference type="PANTHER" id="PTHR21448:SF0">
    <property type="entry name" value="PROTEIN PHOSPHATASE 1 REGULATORY SUBUNIT 21"/>
    <property type="match status" value="1"/>
</dbReference>
<dbReference type="Proteomes" id="UP000801492">
    <property type="component" value="Unassembled WGS sequence"/>
</dbReference>
<evidence type="ECO:0000259" key="3">
    <source>
        <dbReference type="SMART" id="SM01254"/>
    </source>
</evidence>
<keyword evidence="5" id="KW-1185">Reference proteome</keyword>
<organism evidence="4 5">
    <name type="scientific">Ignelater luminosus</name>
    <name type="common">Cucubano</name>
    <name type="synonym">Pyrophorus luminosus</name>
    <dbReference type="NCBI Taxonomy" id="2038154"/>
    <lineage>
        <taxon>Eukaryota</taxon>
        <taxon>Metazoa</taxon>
        <taxon>Ecdysozoa</taxon>
        <taxon>Arthropoda</taxon>
        <taxon>Hexapoda</taxon>
        <taxon>Insecta</taxon>
        <taxon>Pterygota</taxon>
        <taxon>Neoptera</taxon>
        <taxon>Endopterygota</taxon>
        <taxon>Coleoptera</taxon>
        <taxon>Polyphaga</taxon>
        <taxon>Elateriformia</taxon>
        <taxon>Elateroidea</taxon>
        <taxon>Elateridae</taxon>
        <taxon>Agrypninae</taxon>
        <taxon>Pyrophorini</taxon>
        <taxon>Ignelater</taxon>
    </lineage>
</organism>
<evidence type="ECO:0000256" key="1">
    <source>
        <dbReference type="SAM" id="Coils"/>
    </source>
</evidence>
<comment type="caution">
    <text evidence="4">The sequence shown here is derived from an EMBL/GenBank/DDBJ whole genome shotgun (WGS) entry which is preliminary data.</text>
</comment>
<feature type="coiled-coil region" evidence="1">
    <location>
        <begin position="252"/>
        <end position="311"/>
    </location>
</feature>
<reference evidence="4" key="1">
    <citation type="submission" date="2019-08" db="EMBL/GenBank/DDBJ databases">
        <title>The genome of the North American firefly Photinus pyralis.</title>
        <authorList>
            <consortium name="Photinus pyralis genome working group"/>
            <person name="Fallon T.R."/>
            <person name="Sander Lower S.E."/>
            <person name="Weng J.-K."/>
        </authorList>
    </citation>
    <scope>NUCLEOTIDE SEQUENCE</scope>
    <source>
        <strain evidence="4">TRF0915ILg1</strain>
        <tissue evidence="4">Whole body</tissue>
    </source>
</reference>
<dbReference type="GO" id="GO:0005769">
    <property type="term" value="C:early endosome"/>
    <property type="evidence" value="ECO:0007669"/>
    <property type="project" value="TreeGrafter"/>
</dbReference>
<dbReference type="Gene3D" id="1.10.287.1490">
    <property type="match status" value="1"/>
</dbReference>
<gene>
    <name evidence="4" type="ORF">ILUMI_09792</name>
</gene>
<evidence type="ECO:0000313" key="4">
    <source>
        <dbReference type="EMBL" id="KAF2896377.1"/>
    </source>
</evidence>
<evidence type="ECO:0000313" key="5">
    <source>
        <dbReference type="Proteomes" id="UP000801492"/>
    </source>
</evidence>
<accession>A0A8K0D546</accession>
<name>A0A8K0D546_IGNLU</name>
<dbReference type="AlphaFoldDB" id="A0A8K0D546"/>
<dbReference type="InterPro" id="IPR040024">
    <property type="entry name" value="PPP1R21"/>
</dbReference>
<keyword evidence="1" id="KW-0175">Coiled coil</keyword>
<evidence type="ECO:0000256" key="2">
    <source>
        <dbReference type="SAM" id="MobiDB-lite"/>
    </source>
</evidence>